<dbReference type="AlphaFoldDB" id="A0A672V223"/>
<protein>
    <recommendedName>
        <fullName evidence="4">Coiled-coil domain containing 150</fullName>
    </recommendedName>
</protein>
<keyword evidence="3" id="KW-1185">Reference proteome</keyword>
<keyword evidence="1" id="KW-0175">Coiled coil</keyword>
<evidence type="ECO:0000256" key="1">
    <source>
        <dbReference type="SAM" id="Coils"/>
    </source>
</evidence>
<dbReference type="Ensembl" id="ENSSHBT00005025728.1">
    <property type="protein sequence ID" value="ENSSHBP00005021582.1"/>
    <property type="gene ID" value="ENSSHBG00005018282.1"/>
</dbReference>
<dbReference type="InParanoid" id="A0A672V223"/>
<reference evidence="2" key="3">
    <citation type="submission" date="2025-09" db="UniProtKB">
        <authorList>
            <consortium name="Ensembl"/>
        </authorList>
    </citation>
    <scope>IDENTIFICATION</scope>
</reference>
<accession>A0A672V223</accession>
<proteinExistence type="predicted"/>
<dbReference type="Proteomes" id="UP000472266">
    <property type="component" value="Chromosome 6"/>
</dbReference>
<dbReference type="GeneTree" id="ENSGT00940000167666"/>
<dbReference type="InterPro" id="IPR038807">
    <property type="entry name" value="CCDC150"/>
</dbReference>
<dbReference type="PANTHER" id="PTHR35352:SF1">
    <property type="entry name" value="COILED-COIL DOMAIN-CONTAINING PROTEIN 150"/>
    <property type="match status" value="1"/>
</dbReference>
<feature type="coiled-coil region" evidence="1">
    <location>
        <begin position="152"/>
        <end position="232"/>
    </location>
</feature>
<dbReference type="PANTHER" id="PTHR35352">
    <property type="entry name" value="COILED-COIL DOMAIN-CONTAINING PROTEIN 150"/>
    <property type="match status" value="1"/>
</dbReference>
<evidence type="ECO:0000313" key="2">
    <source>
        <dbReference type="Ensembl" id="ENSSHBP00005021582.1"/>
    </source>
</evidence>
<dbReference type="OMA" id="TIYSHIK"/>
<reference evidence="2" key="2">
    <citation type="submission" date="2025-08" db="UniProtKB">
        <authorList>
            <consortium name="Ensembl"/>
        </authorList>
    </citation>
    <scope>IDENTIFICATION</scope>
</reference>
<organism evidence="2 3">
    <name type="scientific">Strigops habroptila</name>
    <name type="common">Kakapo</name>
    <dbReference type="NCBI Taxonomy" id="2489341"/>
    <lineage>
        <taxon>Eukaryota</taxon>
        <taxon>Metazoa</taxon>
        <taxon>Chordata</taxon>
        <taxon>Craniata</taxon>
        <taxon>Vertebrata</taxon>
        <taxon>Euteleostomi</taxon>
        <taxon>Archelosauria</taxon>
        <taxon>Archosauria</taxon>
        <taxon>Dinosauria</taxon>
        <taxon>Saurischia</taxon>
        <taxon>Theropoda</taxon>
        <taxon>Coelurosauria</taxon>
        <taxon>Aves</taxon>
        <taxon>Neognathae</taxon>
        <taxon>Neoaves</taxon>
        <taxon>Telluraves</taxon>
        <taxon>Australaves</taxon>
        <taxon>Psittaciformes</taxon>
        <taxon>Psittacidae</taxon>
        <taxon>Strigops</taxon>
    </lineage>
</organism>
<name>A0A672V223_STRHB</name>
<reference evidence="2 3" key="1">
    <citation type="submission" date="2019-11" db="EMBL/GenBank/DDBJ databases">
        <title>Strigops habroptila (kakapo) genome, bStrHab1, primary haplotype, v2.</title>
        <authorList>
            <person name="Jarvis E.D."/>
            <person name="Howard J."/>
            <person name="Rhie A."/>
            <person name="Phillippy A."/>
            <person name="Korlach J."/>
            <person name="Digby A."/>
            <person name="Iorns D."/>
            <person name="Eason D."/>
            <person name="Robertson B."/>
            <person name="Raemaekers T."/>
            <person name="Howe K."/>
            <person name="Lewin H."/>
            <person name="Damas J."/>
            <person name="Hastie A."/>
            <person name="Tracey A."/>
            <person name="Chow W."/>
            <person name="Fedrigo O."/>
        </authorList>
    </citation>
    <scope>NUCLEOTIDE SEQUENCE [LARGE SCALE GENOMIC DNA]</scope>
</reference>
<evidence type="ECO:0008006" key="4">
    <source>
        <dbReference type="Google" id="ProtNLM"/>
    </source>
</evidence>
<evidence type="ECO:0000313" key="3">
    <source>
        <dbReference type="Proteomes" id="UP000472266"/>
    </source>
</evidence>
<sequence>MAGAGPRSAAMARPTIVPTRLRVTVPEAFMVLHLRMRVVEEQTSALVRDLEELGIDGQSLDNFHSETSETPAHHPAISPVQARVAFMGENTLWKNCEMLVNRMCRLESVVQTLKSNIFQLQAEKELNSKHTAQLEHCLNALHEEHLQEMRTVQQEAMKLHQHLSDVKEAEEKAKEEVQRLSTALEITASSKMDAVTAAEELRNAKQKINCRLQELTEQLSQEISLRESLEESHATVLCYVQDMEAIVEAERKQPHAVTLTLLNS</sequence>